<dbReference type="PANTHER" id="PTHR43792:SF1">
    <property type="entry name" value="N-ACETYLTRANSFERASE DOMAIN-CONTAINING PROTEIN"/>
    <property type="match status" value="1"/>
</dbReference>
<reference evidence="2 3" key="1">
    <citation type="submission" date="2023-03" db="EMBL/GenBank/DDBJ databases">
        <authorList>
            <person name="Kaur S."/>
            <person name="Espinosa-Saiz D."/>
            <person name="Velazquez E."/>
            <person name="Menendez E."/>
            <person name="diCenzo G.C."/>
        </authorList>
    </citation>
    <scope>NUCLEOTIDE SEQUENCE [LARGE SCALE GENOMIC DNA]</scope>
    <source>
        <strain evidence="2 3">LMG 24692</strain>
        <plasmid evidence="2 3">unnamed</plasmid>
    </source>
</reference>
<dbReference type="InterPro" id="IPR051531">
    <property type="entry name" value="N-acetyltransferase"/>
</dbReference>
<keyword evidence="3" id="KW-1185">Reference proteome</keyword>
<dbReference type="SUPFAM" id="SSF55729">
    <property type="entry name" value="Acyl-CoA N-acyltransferases (Nat)"/>
    <property type="match status" value="1"/>
</dbReference>
<dbReference type="RefSeq" id="WP_280663574.1">
    <property type="nucleotide sequence ID" value="NZ_CP120375.1"/>
</dbReference>
<evidence type="ECO:0000313" key="3">
    <source>
        <dbReference type="Proteomes" id="UP001229355"/>
    </source>
</evidence>
<keyword evidence="2" id="KW-0614">Plasmid</keyword>
<name>A0ABY8DNT2_9HYPH</name>
<dbReference type="Gene3D" id="3.40.630.30">
    <property type="match status" value="1"/>
</dbReference>
<feature type="domain" description="N-acetyltransferase" evidence="1">
    <location>
        <begin position="7"/>
        <end position="148"/>
    </location>
</feature>
<protein>
    <submittedName>
        <fullName evidence="2">GNAT family N-acetyltransferase</fullName>
    </submittedName>
</protein>
<evidence type="ECO:0000313" key="2">
    <source>
        <dbReference type="EMBL" id="WEX91617.1"/>
    </source>
</evidence>
<dbReference type="InterPro" id="IPR000182">
    <property type="entry name" value="GNAT_dom"/>
</dbReference>
<proteinExistence type="predicted"/>
<geneLocation type="plasmid" evidence="2 3">
    <name>unnamed</name>
</geneLocation>
<accession>A0ABY8DNT2</accession>
<gene>
    <name evidence="2" type="ORF">PZN02_005883</name>
</gene>
<sequence length="170" mass="19556">MNLETERLFMRPIRPWDAEALHRLHCDPLVVESTMGGIPPTREMSAARLSLYLHEWETYGYGFWMVYEREDNGDLRFVGRSGLKRFDDNAIEIGCSLLGARCGQGIGPESSKPVIEFAFATKPIDRLVSFIRTTNIRSIRARTRQGFTCLEPVVFDGINYQFLELRRPPQ</sequence>
<dbReference type="PANTHER" id="PTHR43792">
    <property type="entry name" value="GNAT FAMILY, PUTATIVE (AFU_ORTHOLOGUE AFUA_3G00765)-RELATED-RELATED"/>
    <property type="match status" value="1"/>
</dbReference>
<organism evidence="2 3">
    <name type="scientific">Sinorhizobium garamanticum</name>
    <dbReference type="NCBI Taxonomy" id="680247"/>
    <lineage>
        <taxon>Bacteria</taxon>
        <taxon>Pseudomonadati</taxon>
        <taxon>Pseudomonadota</taxon>
        <taxon>Alphaproteobacteria</taxon>
        <taxon>Hyphomicrobiales</taxon>
        <taxon>Rhizobiaceae</taxon>
        <taxon>Sinorhizobium/Ensifer group</taxon>
        <taxon>Sinorhizobium</taxon>
    </lineage>
</organism>
<evidence type="ECO:0000259" key="1">
    <source>
        <dbReference type="Pfam" id="PF13302"/>
    </source>
</evidence>
<dbReference type="InterPro" id="IPR016181">
    <property type="entry name" value="Acyl_CoA_acyltransferase"/>
</dbReference>
<dbReference type="EMBL" id="CP120375">
    <property type="protein sequence ID" value="WEX91617.1"/>
    <property type="molecule type" value="Genomic_DNA"/>
</dbReference>
<dbReference type="Proteomes" id="UP001229355">
    <property type="component" value="Plasmid unnamed"/>
</dbReference>
<dbReference type="Pfam" id="PF13302">
    <property type="entry name" value="Acetyltransf_3"/>
    <property type="match status" value="1"/>
</dbReference>